<dbReference type="GO" id="GO:0009279">
    <property type="term" value="C:cell outer membrane"/>
    <property type="evidence" value="ECO:0007669"/>
    <property type="project" value="UniProtKB-SubCell"/>
</dbReference>
<keyword evidence="2" id="KW-0732">Signal</keyword>
<dbReference type="OrthoDB" id="8550022at2"/>
<evidence type="ECO:0000256" key="1">
    <source>
        <dbReference type="ARBA" id="ARBA00004459"/>
    </source>
</evidence>
<dbReference type="AlphaFoldDB" id="A0A1H1YBN7"/>
<evidence type="ECO:0000256" key="7">
    <source>
        <dbReference type="SAM" id="MobiDB-lite"/>
    </source>
</evidence>
<dbReference type="PROSITE" id="PS51257">
    <property type="entry name" value="PROKAR_LIPOPROTEIN"/>
    <property type="match status" value="1"/>
</dbReference>
<keyword evidence="4" id="KW-0564">Palmitate</keyword>
<keyword evidence="5" id="KW-0998">Cell outer membrane</keyword>
<dbReference type="EMBL" id="LT629736">
    <property type="protein sequence ID" value="SDT18928.1"/>
    <property type="molecule type" value="Genomic_DNA"/>
</dbReference>
<accession>A0A1H1YBN7</accession>
<keyword evidence="3" id="KW-0472">Membrane</keyword>
<proteinExistence type="predicted"/>
<evidence type="ECO:0000256" key="5">
    <source>
        <dbReference type="ARBA" id="ARBA00023237"/>
    </source>
</evidence>
<name>A0A1H1YBN7_9GAMM</name>
<organism evidence="8 9">
    <name type="scientific">Halopseudomonas xinjiangensis</name>
    <dbReference type="NCBI Taxonomy" id="487184"/>
    <lineage>
        <taxon>Bacteria</taxon>
        <taxon>Pseudomonadati</taxon>
        <taxon>Pseudomonadota</taxon>
        <taxon>Gammaproteobacteria</taxon>
        <taxon>Pseudomonadales</taxon>
        <taxon>Pseudomonadaceae</taxon>
        <taxon>Halopseudomonas</taxon>
    </lineage>
</organism>
<dbReference type="RefSeq" id="WP_093396607.1">
    <property type="nucleotide sequence ID" value="NZ_LT629736.1"/>
</dbReference>
<reference evidence="9" key="1">
    <citation type="submission" date="2016-10" db="EMBL/GenBank/DDBJ databases">
        <authorList>
            <person name="Varghese N."/>
            <person name="Submissions S."/>
        </authorList>
    </citation>
    <scope>NUCLEOTIDE SEQUENCE [LARGE SCALE GENOMIC DNA]</scope>
    <source>
        <strain evidence="9">NRRL B-51270</strain>
    </source>
</reference>
<dbReference type="Proteomes" id="UP000243207">
    <property type="component" value="Chromosome I"/>
</dbReference>
<comment type="subcellular location">
    <subcellularLocation>
        <location evidence="1">Cell outer membrane</location>
        <topology evidence="1">Lipid-anchor</topology>
    </subcellularLocation>
</comment>
<dbReference type="NCBIfam" id="NF047847">
    <property type="entry name" value="SS_mature_LptM"/>
    <property type="match status" value="1"/>
</dbReference>
<evidence type="ECO:0000256" key="3">
    <source>
        <dbReference type="ARBA" id="ARBA00023136"/>
    </source>
</evidence>
<evidence type="ECO:0000313" key="8">
    <source>
        <dbReference type="EMBL" id="SDT18928.1"/>
    </source>
</evidence>
<gene>
    <name evidence="8" type="ORF">SAMN05216421_3110</name>
</gene>
<dbReference type="Pfam" id="PF13627">
    <property type="entry name" value="LptM_cons"/>
    <property type="match status" value="1"/>
</dbReference>
<evidence type="ECO:0000256" key="2">
    <source>
        <dbReference type="ARBA" id="ARBA00022729"/>
    </source>
</evidence>
<protein>
    <submittedName>
        <fullName evidence="8">Lipoprotein-attachment site-containing protein</fullName>
    </submittedName>
</protein>
<feature type="region of interest" description="Disordered" evidence="7">
    <location>
        <begin position="26"/>
        <end position="48"/>
    </location>
</feature>
<evidence type="ECO:0000256" key="4">
    <source>
        <dbReference type="ARBA" id="ARBA00023139"/>
    </source>
</evidence>
<dbReference type="InterPro" id="IPR032831">
    <property type="entry name" value="LptM_cons"/>
</dbReference>
<dbReference type="STRING" id="487184.SAMN05216421_3110"/>
<keyword evidence="6 8" id="KW-0449">Lipoprotein</keyword>
<evidence type="ECO:0000313" key="9">
    <source>
        <dbReference type="Proteomes" id="UP000243207"/>
    </source>
</evidence>
<evidence type="ECO:0000256" key="6">
    <source>
        <dbReference type="ARBA" id="ARBA00023288"/>
    </source>
</evidence>
<keyword evidence="9" id="KW-1185">Reference proteome</keyword>
<sequence length="48" mass="5131">MKPSFLILAGLILLAGCGQKGPLFLPQQTPAETVPPAQEELNQQPTDE</sequence>